<keyword evidence="3" id="KW-1185">Reference proteome</keyword>
<sequence length="141" mass="15795">MAKEIKREPFDGRAGEMRDSPWMASEDLEGINSIDLVIANVYKNRDVEFEGGRSKDVVYSLEFSKAKRQLVLNGSNRKTLVGLYGADVKNWIGKTITVYVEEGIKVGRDIKKGLRVRASKETNQAKTQEKSKAALDSLKKS</sequence>
<evidence type="ECO:0000256" key="1">
    <source>
        <dbReference type="SAM" id="MobiDB-lite"/>
    </source>
</evidence>
<feature type="compositionally biased region" description="Basic and acidic residues" evidence="1">
    <location>
        <begin position="127"/>
        <end position="141"/>
    </location>
</feature>
<feature type="region of interest" description="Disordered" evidence="1">
    <location>
        <begin position="117"/>
        <end position="141"/>
    </location>
</feature>
<dbReference type="OrthoDB" id="9095988at2"/>
<organism evidence="2 3">
    <name type="scientific">Roseivirga spongicola</name>
    <dbReference type="NCBI Taxonomy" id="333140"/>
    <lineage>
        <taxon>Bacteria</taxon>
        <taxon>Pseudomonadati</taxon>
        <taxon>Bacteroidota</taxon>
        <taxon>Cytophagia</taxon>
        <taxon>Cytophagales</taxon>
        <taxon>Roseivirgaceae</taxon>
        <taxon>Roseivirga</taxon>
    </lineage>
</organism>
<accession>A0A150XE16</accession>
<dbReference type="Proteomes" id="UP000075606">
    <property type="component" value="Unassembled WGS sequence"/>
</dbReference>
<dbReference type="STRING" id="333140.AWW68_18925"/>
<name>A0A150XE16_9BACT</name>
<reference evidence="2 3" key="1">
    <citation type="submission" date="2016-01" db="EMBL/GenBank/DDBJ databases">
        <title>Genome sequencing of Roseivirga spongicola UST030701-084.</title>
        <authorList>
            <person name="Selvaratnam C."/>
            <person name="Thevarajoo S."/>
            <person name="Goh K.M."/>
            <person name="Ee R."/>
            <person name="Chan K.-G."/>
            <person name="Chong C.S."/>
        </authorList>
    </citation>
    <scope>NUCLEOTIDE SEQUENCE [LARGE SCALE GENOMIC DNA]</scope>
    <source>
        <strain evidence="2 3">UST030701-084</strain>
    </source>
</reference>
<protein>
    <submittedName>
        <fullName evidence="2">Uncharacterized protein</fullName>
    </submittedName>
</protein>
<evidence type="ECO:0000313" key="2">
    <source>
        <dbReference type="EMBL" id="KYG76932.1"/>
    </source>
</evidence>
<proteinExistence type="predicted"/>
<dbReference type="RefSeq" id="WP_068218624.1">
    <property type="nucleotide sequence ID" value="NZ_LRPC01000002.1"/>
</dbReference>
<gene>
    <name evidence="2" type="ORF">AWW68_18925</name>
</gene>
<evidence type="ECO:0000313" key="3">
    <source>
        <dbReference type="Proteomes" id="UP000075606"/>
    </source>
</evidence>
<comment type="caution">
    <text evidence="2">The sequence shown here is derived from an EMBL/GenBank/DDBJ whole genome shotgun (WGS) entry which is preliminary data.</text>
</comment>
<dbReference type="AlphaFoldDB" id="A0A150XE16"/>
<dbReference type="EMBL" id="LRPC01000002">
    <property type="protein sequence ID" value="KYG76932.1"/>
    <property type="molecule type" value="Genomic_DNA"/>
</dbReference>